<accession>A0A813CZM2</accession>
<comment type="caution">
    <text evidence="1">The sequence shown here is derived from an EMBL/GenBank/DDBJ whole genome shotgun (WGS) entry which is preliminary data.</text>
</comment>
<evidence type="ECO:0000313" key="2">
    <source>
        <dbReference type="Proteomes" id="UP000654075"/>
    </source>
</evidence>
<evidence type="ECO:0000313" key="1">
    <source>
        <dbReference type="EMBL" id="CAE8581078.1"/>
    </source>
</evidence>
<dbReference type="SUPFAM" id="SSF51905">
    <property type="entry name" value="FAD/NAD(P)-binding domain"/>
    <property type="match status" value="1"/>
</dbReference>
<dbReference type="EMBL" id="CAJNNV010000020">
    <property type="protein sequence ID" value="CAE8581078.1"/>
    <property type="molecule type" value="Genomic_DNA"/>
</dbReference>
<protein>
    <submittedName>
        <fullName evidence="1">Uncharacterized protein</fullName>
    </submittedName>
</protein>
<dbReference type="InterPro" id="IPR036188">
    <property type="entry name" value="FAD/NAD-bd_sf"/>
</dbReference>
<name>A0A813CZM2_POLGL</name>
<organism evidence="1 2">
    <name type="scientific">Polarella glacialis</name>
    <name type="common">Dinoflagellate</name>
    <dbReference type="NCBI Taxonomy" id="89957"/>
    <lineage>
        <taxon>Eukaryota</taxon>
        <taxon>Sar</taxon>
        <taxon>Alveolata</taxon>
        <taxon>Dinophyceae</taxon>
        <taxon>Suessiales</taxon>
        <taxon>Suessiaceae</taxon>
        <taxon>Polarella</taxon>
    </lineage>
</organism>
<dbReference type="AlphaFoldDB" id="A0A813CZM2"/>
<dbReference type="OrthoDB" id="66881at2759"/>
<keyword evidence="2" id="KW-1185">Reference proteome</keyword>
<dbReference type="Proteomes" id="UP000654075">
    <property type="component" value="Unassembled WGS sequence"/>
</dbReference>
<proteinExistence type="predicted"/>
<gene>
    <name evidence="1" type="ORF">PGLA1383_LOCUS109</name>
</gene>
<reference evidence="1" key="1">
    <citation type="submission" date="2021-02" db="EMBL/GenBank/DDBJ databases">
        <authorList>
            <person name="Dougan E. K."/>
            <person name="Rhodes N."/>
            <person name="Thang M."/>
            <person name="Chan C."/>
        </authorList>
    </citation>
    <scope>NUCLEOTIDE SEQUENCE</scope>
</reference>
<sequence length="819" mass="90759">MDVTKLLVVKTDESLPFSSGTTAVFESGQSFSMFQCGPGASDQVLAEEAGNVQVRSFMLSIAAESGTGLGALVGSLVGGDDDELAGAEVWIVEAKLSVEAAGAQADGLPTLHAGLEKPISRDNSIQVPSAEAIPETLTVLYDCWRDGLAFVELRLKVASSASGNGTDVCFRWSKVCKTGFSDIAIQHDDEVAFPATDGVEPRLMDPEGVIEPVTKLSLTSSGIMRMRPPTVSSQQKFLTVELRGPYFGGADDSPSFEVDSNPVEFSVLYTCESDGLADIILTFEQAMRRALRIPFEDPAELDQEAFDELVKAEYRVGQFDAWADQRRKGKKGKGKGKRGKVADDGLYAEQGPEGLCLPREAGGTYHVDYIIPGAPIPQEFEDAPYKTWPSRDELLRMFRGSAKAHNLYDYTRFNVSVEKVRDLPGGGYSVQTVPMKEDEDEDGELVLAGAVVAWPGNLCDLRYIEFPGEDDFDGYIEYASFSKVDYDLCSRKEVILYGHGAFTIENVRTLLEHKAKKIYIMCRKRNLCGMKACSWLVGQSEVPIPGTVVMEMFQKMYDLVGFDAWSAFSVKTDAKRSFCHISQKTVFGVTDVYFLAGYYGLMEVVVDEIKRLTHHCVHTKKGRKIEAQVLVKAVGTVPSFQMDKMLGCKELVGVWCNGDCLRPVGCNGMFVEARNFGSFSSGPSFATMVTMFTWFIDYPSDFEMVRALLPKKKAGEQPCYVPSATHLLPTMTSMAMCPMLQATLNVSDAQKHIKQRLAHPASKFLEECKAEWQGYINQFKRDEMVDDRPDPEYPYTEKELKDWIDRSNYEWMKKAGMLG</sequence>
<dbReference type="Gene3D" id="3.50.50.60">
    <property type="entry name" value="FAD/NAD(P)-binding domain"/>
    <property type="match status" value="1"/>
</dbReference>